<organism evidence="5 6">
    <name type="scientific">Saponaria officinalis</name>
    <name type="common">Common soapwort</name>
    <name type="synonym">Lychnis saponaria</name>
    <dbReference type="NCBI Taxonomy" id="3572"/>
    <lineage>
        <taxon>Eukaryota</taxon>
        <taxon>Viridiplantae</taxon>
        <taxon>Streptophyta</taxon>
        <taxon>Embryophyta</taxon>
        <taxon>Tracheophyta</taxon>
        <taxon>Spermatophyta</taxon>
        <taxon>Magnoliopsida</taxon>
        <taxon>eudicotyledons</taxon>
        <taxon>Gunneridae</taxon>
        <taxon>Pentapetalae</taxon>
        <taxon>Caryophyllales</taxon>
        <taxon>Caryophyllaceae</taxon>
        <taxon>Caryophylleae</taxon>
        <taxon>Saponaria</taxon>
    </lineage>
</organism>
<keyword evidence="1 3" id="KW-0732">Signal</keyword>
<evidence type="ECO:0000256" key="2">
    <source>
        <dbReference type="SAM" id="MobiDB-lite"/>
    </source>
</evidence>
<gene>
    <name evidence="5" type="ORF">RND81_07G009500</name>
</gene>
<reference evidence="5" key="1">
    <citation type="submission" date="2024-03" db="EMBL/GenBank/DDBJ databases">
        <title>WGS assembly of Saponaria officinalis var. Norfolk2.</title>
        <authorList>
            <person name="Jenkins J."/>
            <person name="Shu S."/>
            <person name="Grimwood J."/>
            <person name="Barry K."/>
            <person name="Goodstein D."/>
            <person name="Schmutz J."/>
            <person name="Leebens-Mack J."/>
            <person name="Osbourn A."/>
        </authorList>
    </citation>
    <scope>NUCLEOTIDE SEQUENCE [LARGE SCALE GENOMIC DNA]</scope>
    <source>
        <strain evidence="5">JIC</strain>
    </source>
</reference>
<proteinExistence type="predicted"/>
<dbReference type="EMBL" id="JBDFQZ010000007">
    <property type="protein sequence ID" value="KAK9704765.1"/>
    <property type="molecule type" value="Genomic_DNA"/>
</dbReference>
<evidence type="ECO:0000313" key="6">
    <source>
        <dbReference type="Proteomes" id="UP001443914"/>
    </source>
</evidence>
<evidence type="ECO:0000259" key="4">
    <source>
        <dbReference type="SMART" id="SM00856"/>
    </source>
</evidence>
<feature type="chain" id="PRO_5043688041" description="Pectinesterase inhibitor domain-containing protein" evidence="3">
    <location>
        <begin position="25"/>
        <end position="266"/>
    </location>
</feature>
<dbReference type="SMART" id="SM00856">
    <property type="entry name" value="PMEI"/>
    <property type="match status" value="1"/>
</dbReference>
<sequence length="266" mass="28628">MELNHIALSLMFMTSFLLIRNVTCIPSKFIFPAIPPISASSPIEQFEFQSSISPSESSDSSDSDSSPLISPSASSLSDSSPLSSPSSYSPADSPPLSITSLIDDITNININVPKKVKEVCKKTDHPSECSASVAPLLIDGDYEPITVLQGETKAFEHALEVARDGISNIWSAGDEKDESIVSTCKQMYDNAREEIAKAMELSTKNDKYGVNIHVSAALSFISTCQDEIPKDMKDDSTLVATNNLLSNLASNCLALGDFALDLDHDD</sequence>
<dbReference type="PANTHER" id="PTHR31080">
    <property type="entry name" value="PECTINESTERASE INHIBITOR-LIKE"/>
    <property type="match status" value="1"/>
</dbReference>
<dbReference type="CDD" id="cd15800">
    <property type="entry name" value="PMEI-like_2"/>
    <property type="match status" value="1"/>
</dbReference>
<dbReference type="Proteomes" id="UP001443914">
    <property type="component" value="Unassembled WGS sequence"/>
</dbReference>
<dbReference type="InterPro" id="IPR006501">
    <property type="entry name" value="Pectinesterase_inhib_dom"/>
</dbReference>
<protein>
    <recommendedName>
        <fullName evidence="4">Pectinesterase inhibitor domain-containing protein</fullName>
    </recommendedName>
</protein>
<comment type="caution">
    <text evidence="5">The sequence shown here is derived from an EMBL/GenBank/DDBJ whole genome shotgun (WGS) entry which is preliminary data.</text>
</comment>
<dbReference type="Gene3D" id="1.20.140.40">
    <property type="entry name" value="Invertase/pectin methylesterase inhibitor family protein"/>
    <property type="match status" value="1"/>
</dbReference>
<evidence type="ECO:0000256" key="1">
    <source>
        <dbReference type="ARBA" id="ARBA00022729"/>
    </source>
</evidence>
<evidence type="ECO:0000313" key="5">
    <source>
        <dbReference type="EMBL" id="KAK9704765.1"/>
    </source>
</evidence>
<dbReference type="GO" id="GO:0004857">
    <property type="term" value="F:enzyme inhibitor activity"/>
    <property type="evidence" value="ECO:0007669"/>
    <property type="project" value="InterPro"/>
</dbReference>
<feature type="region of interest" description="Disordered" evidence="2">
    <location>
        <begin position="48"/>
        <end position="93"/>
    </location>
</feature>
<dbReference type="InterPro" id="IPR051955">
    <property type="entry name" value="PME_Inhibitor"/>
</dbReference>
<evidence type="ECO:0000256" key="3">
    <source>
        <dbReference type="SAM" id="SignalP"/>
    </source>
</evidence>
<dbReference type="InterPro" id="IPR035513">
    <property type="entry name" value="Invertase/methylesterase_inhib"/>
</dbReference>
<name>A0AAW1JMF1_SAPOF</name>
<dbReference type="AlphaFoldDB" id="A0AAW1JMF1"/>
<feature type="domain" description="Pectinesterase inhibitor" evidence="4">
    <location>
        <begin position="111"/>
        <end position="255"/>
    </location>
</feature>
<dbReference type="NCBIfam" id="TIGR01614">
    <property type="entry name" value="PME_inhib"/>
    <property type="match status" value="1"/>
</dbReference>
<dbReference type="PANTHER" id="PTHR31080:SF274">
    <property type="entry name" value="PECTINESTERASE_PECTINESTERASE INHIBITOR 26"/>
    <property type="match status" value="1"/>
</dbReference>
<feature type="compositionally biased region" description="Low complexity" evidence="2">
    <location>
        <begin position="50"/>
        <end position="93"/>
    </location>
</feature>
<accession>A0AAW1JMF1</accession>
<feature type="signal peptide" evidence="3">
    <location>
        <begin position="1"/>
        <end position="24"/>
    </location>
</feature>
<dbReference type="SUPFAM" id="SSF101148">
    <property type="entry name" value="Plant invertase/pectin methylesterase inhibitor"/>
    <property type="match status" value="1"/>
</dbReference>
<keyword evidence="6" id="KW-1185">Reference proteome</keyword>
<dbReference type="Pfam" id="PF04043">
    <property type="entry name" value="PMEI"/>
    <property type="match status" value="1"/>
</dbReference>